<name>A0A151GSM7_DRECN</name>
<comment type="caution">
    <text evidence="1">The sequence shown here is derived from an EMBL/GenBank/DDBJ whole genome shotgun (WGS) entry which is preliminary data.</text>
</comment>
<dbReference type="GeneID" id="63713857"/>
<evidence type="ECO:0000313" key="1">
    <source>
        <dbReference type="EMBL" id="KYK60080.1"/>
    </source>
</evidence>
<evidence type="ECO:0000313" key="2">
    <source>
        <dbReference type="Proteomes" id="UP000076580"/>
    </source>
</evidence>
<dbReference type="PANTHER" id="PTHR38123:SF6">
    <property type="entry name" value="CELL WALL SERINE-THREONINE-RICH GALACTOMANNOPROTEIN MP1 (AFU_ORTHOLOGUE AFUA_4G03240)"/>
    <property type="match status" value="1"/>
</dbReference>
<dbReference type="Proteomes" id="UP000076580">
    <property type="component" value="Chromosome 01"/>
</dbReference>
<dbReference type="GO" id="GO:0005576">
    <property type="term" value="C:extracellular region"/>
    <property type="evidence" value="ECO:0007669"/>
    <property type="project" value="TreeGrafter"/>
</dbReference>
<organism evidence="1 2">
    <name type="scientific">Drechmeria coniospora</name>
    <name type="common">Nematophagous fungus</name>
    <name type="synonym">Meria coniospora</name>
    <dbReference type="NCBI Taxonomy" id="98403"/>
    <lineage>
        <taxon>Eukaryota</taxon>
        <taxon>Fungi</taxon>
        <taxon>Dikarya</taxon>
        <taxon>Ascomycota</taxon>
        <taxon>Pezizomycotina</taxon>
        <taxon>Sordariomycetes</taxon>
        <taxon>Hypocreomycetidae</taxon>
        <taxon>Hypocreales</taxon>
        <taxon>Ophiocordycipitaceae</taxon>
        <taxon>Drechmeria</taxon>
    </lineage>
</organism>
<protein>
    <submittedName>
        <fullName evidence="1">Uncharacterized protein</fullName>
    </submittedName>
</protein>
<dbReference type="AlphaFoldDB" id="A0A151GSM7"/>
<reference evidence="1 2" key="1">
    <citation type="journal article" date="2016" name="Sci. Rep.">
        <title>Insights into Adaptations to a Near-Obligate Nematode Endoparasitic Lifestyle from the Finished Genome of Drechmeria coniospora.</title>
        <authorList>
            <person name="Zhang L."/>
            <person name="Zhou Z."/>
            <person name="Guo Q."/>
            <person name="Fokkens L."/>
            <person name="Miskei M."/>
            <person name="Pocsi I."/>
            <person name="Zhang W."/>
            <person name="Chen M."/>
            <person name="Wang L."/>
            <person name="Sun Y."/>
            <person name="Donzelli B.G."/>
            <person name="Gibson D.M."/>
            <person name="Nelson D.R."/>
            <person name="Luo J.G."/>
            <person name="Rep M."/>
            <person name="Liu H."/>
            <person name="Yang S."/>
            <person name="Wang J."/>
            <person name="Krasnoff S.B."/>
            <person name="Xu Y."/>
            <person name="Molnar I."/>
            <person name="Lin M."/>
        </authorList>
    </citation>
    <scope>NUCLEOTIDE SEQUENCE [LARGE SCALE GENOMIC DNA]</scope>
    <source>
        <strain evidence="1 2">ARSEF 6962</strain>
    </source>
</reference>
<accession>A0A151GSM7</accession>
<proteinExistence type="predicted"/>
<dbReference type="EMBL" id="LAYC01000001">
    <property type="protein sequence ID" value="KYK60080.1"/>
    <property type="molecule type" value="Genomic_DNA"/>
</dbReference>
<dbReference type="PANTHER" id="PTHR38123">
    <property type="entry name" value="CELL WALL SERINE-THREONINE-RICH GALACTOMANNOPROTEIN MP1 (AFU_ORTHOLOGUE AFUA_4G03240)"/>
    <property type="match status" value="1"/>
</dbReference>
<sequence length="590" mass="65478">MKIPTVIIFATIASAGFFDFLLSPFMEAPEALPESKVPNGSARNNDATFAPVEKALLEFKGAISIFPSKIGSSNIDQALLIANFNPLHDRLRDCAEAIKRLDTFTDADIQQLMPIIRSFENLGNPVLDALKKAKEAIVHSSACGSIRQQIIDLNEGTKLLSRLLTDTSPRKYMQSVYESFRPFTSDISSSMELFQYEQNCRDIPTQPAPQGKALPESGDSLAFASDDSALFAPIRKALYEFKRAISIFPSEIRSRNMDQALLDASFNPLHDRLKECAEAINRLDKFTDADVQKLMPIIRSFENLGNPVLDALTKAKEAILHSSACGSIQKQVNDLNDGTKLLSRLLIDKSPGKYMQSVYDSFVRFTTGISSSMELFRFDCIPIPTPFERVRKALHEFEGVISIFPSKLGDIRPMRHAPLDNLFGLVLEPLKELIEGLIRLSDFSENETKEVLAIIRSLEKLGTSFLAALTDSKEDIVKAGASETAADELMNIGSASTWIAQLLTSKVPKESKKTVSETYGQFSDILKKCRELFKTEKTNGGTSESTKPIPAATEEDLFTLPIPDDKVHPNVRFTGKIMNMFAKKILRLMS</sequence>
<gene>
    <name evidence="1" type="ORF">DCS_01214</name>
</gene>
<dbReference type="Gene3D" id="1.20.1280.140">
    <property type="match status" value="1"/>
</dbReference>
<dbReference type="RefSeq" id="XP_040659432.1">
    <property type="nucleotide sequence ID" value="XM_040798549.1"/>
</dbReference>
<dbReference type="InParanoid" id="A0A151GSM7"/>
<keyword evidence="2" id="KW-1185">Reference proteome</keyword>